<dbReference type="InterPro" id="IPR004097">
    <property type="entry name" value="DHHA2"/>
</dbReference>
<dbReference type="Pfam" id="PF01368">
    <property type="entry name" value="DHH"/>
    <property type="match status" value="1"/>
</dbReference>
<evidence type="ECO:0000256" key="2">
    <source>
        <dbReference type="ARBA" id="ARBA00012146"/>
    </source>
</evidence>
<dbReference type="EC" id="3.6.1.1" evidence="2"/>
<dbReference type="SUPFAM" id="SSF64182">
    <property type="entry name" value="DHH phosphoesterases"/>
    <property type="match status" value="1"/>
</dbReference>
<dbReference type="RefSeq" id="WP_131912875.1">
    <property type="nucleotide sequence ID" value="NZ_OU594967.1"/>
</dbReference>
<keyword evidence="3" id="KW-0479">Metal-binding</keyword>
<dbReference type="Gene3D" id="3.10.310.20">
    <property type="entry name" value="DHHA2 domain"/>
    <property type="match status" value="1"/>
</dbReference>
<keyword evidence="4" id="KW-0378">Hydrolase</keyword>
<keyword evidence="5" id="KW-0464">Manganese</keyword>
<dbReference type="EMBL" id="SMGD01000013">
    <property type="protein sequence ID" value="TCK51962.1"/>
    <property type="molecule type" value="Genomic_DNA"/>
</dbReference>
<dbReference type="GO" id="GO:0046872">
    <property type="term" value="F:metal ion binding"/>
    <property type="evidence" value="ECO:0007669"/>
    <property type="project" value="UniProtKB-KW"/>
</dbReference>
<dbReference type="Pfam" id="PF02833">
    <property type="entry name" value="DHHA2"/>
    <property type="match status" value="1"/>
</dbReference>
<dbReference type="FunFam" id="3.90.1640.10:FF:000001">
    <property type="entry name" value="Probable manganese-dependent inorganic pyrophosphatase"/>
    <property type="match status" value="1"/>
</dbReference>
<sequence>MQQNNRASSTPLVNPNEPLIHVFGHRNPDSDSICSSLVVADWLNQQGQRAQAFRQGELNFETRYIIKAAGAQQPPLIQSPLNNQKVWLVDFTDAEQGPKTLLESDIVGVIDHHRLGTIVTKNPPNVWIRPVGCSATIVWQIMTHESAMQLTRTQATLLLGAILSDTVALSGPTTTELDKKAVADLTKTSEQDYQKFVTELLKAKTNIAGQSAKTLLQRDAKNYQIADKAILLAQLEVQDLADVQALLPELLAQMKQERLTNKLDMVGLILTDICEHNSVLYFCDSQKASSEPISLPGVTSRKKEVLPWLTDRLKTMTLG</sequence>
<comment type="cofactor">
    <cofactor evidence="1">
        <name>Mn(2+)</name>
        <dbReference type="ChEBI" id="CHEBI:29035"/>
    </cofactor>
</comment>
<evidence type="ECO:0000256" key="5">
    <source>
        <dbReference type="ARBA" id="ARBA00023211"/>
    </source>
</evidence>
<comment type="catalytic activity">
    <reaction evidence="7">
        <text>diphosphate + H2O = 2 phosphate + H(+)</text>
        <dbReference type="Rhea" id="RHEA:24576"/>
        <dbReference type="ChEBI" id="CHEBI:15377"/>
        <dbReference type="ChEBI" id="CHEBI:15378"/>
        <dbReference type="ChEBI" id="CHEBI:33019"/>
        <dbReference type="ChEBI" id="CHEBI:43474"/>
        <dbReference type="EC" id="3.6.1.1"/>
    </reaction>
</comment>
<dbReference type="SMART" id="SM01131">
    <property type="entry name" value="DHHA2"/>
    <property type="match status" value="1"/>
</dbReference>
<dbReference type="AlphaFoldDB" id="A0A4R1JLM9"/>
<evidence type="ECO:0000313" key="9">
    <source>
        <dbReference type="EMBL" id="TCK51962.1"/>
    </source>
</evidence>
<gene>
    <name evidence="9" type="ORF">EV690_2057</name>
</gene>
<accession>A0A4R1JLM9</accession>
<dbReference type="InterPro" id="IPR038222">
    <property type="entry name" value="DHHA2_dom_sf"/>
</dbReference>
<organism evidence="9 10">
    <name type="scientific">Celerinatantimonas diazotrophica</name>
    <dbReference type="NCBI Taxonomy" id="412034"/>
    <lineage>
        <taxon>Bacteria</taxon>
        <taxon>Pseudomonadati</taxon>
        <taxon>Pseudomonadota</taxon>
        <taxon>Gammaproteobacteria</taxon>
        <taxon>Celerinatantimonadaceae</taxon>
        <taxon>Celerinatantimonas</taxon>
    </lineage>
</organism>
<dbReference type="NCBIfam" id="NF003877">
    <property type="entry name" value="PRK05427.1"/>
    <property type="match status" value="1"/>
</dbReference>
<evidence type="ECO:0000256" key="3">
    <source>
        <dbReference type="ARBA" id="ARBA00022723"/>
    </source>
</evidence>
<feature type="domain" description="DHHA2" evidence="8">
    <location>
        <begin position="197"/>
        <end position="313"/>
    </location>
</feature>
<keyword evidence="10" id="KW-1185">Reference proteome</keyword>
<name>A0A4R1JLM9_9GAMM</name>
<dbReference type="GO" id="GO:0004427">
    <property type="term" value="F:inorganic diphosphate phosphatase activity"/>
    <property type="evidence" value="ECO:0007669"/>
    <property type="project" value="UniProtKB-EC"/>
</dbReference>
<dbReference type="InterPro" id="IPR038763">
    <property type="entry name" value="DHH_sf"/>
</dbReference>
<protein>
    <recommendedName>
        <fullName evidence="2">inorganic diphosphatase</fullName>
        <ecNumber evidence="2">3.6.1.1</ecNumber>
    </recommendedName>
    <alternativeName>
        <fullName evidence="6">Pyrophosphate phospho-hydrolase</fullName>
    </alternativeName>
</protein>
<dbReference type="Proteomes" id="UP000295565">
    <property type="component" value="Unassembled WGS sequence"/>
</dbReference>
<evidence type="ECO:0000313" key="10">
    <source>
        <dbReference type="Proteomes" id="UP000295565"/>
    </source>
</evidence>
<dbReference type="PANTHER" id="PTHR12112">
    <property type="entry name" value="BNIP - RELATED"/>
    <property type="match status" value="1"/>
</dbReference>
<evidence type="ECO:0000256" key="1">
    <source>
        <dbReference type="ARBA" id="ARBA00001936"/>
    </source>
</evidence>
<comment type="caution">
    <text evidence="9">The sequence shown here is derived from an EMBL/GenBank/DDBJ whole genome shotgun (WGS) entry which is preliminary data.</text>
</comment>
<evidence type="ECO:0000259" key="8">
    <source>
        <dbReference type="SMART" id="SM01131"/>
    </source>
</evidence>
<evidence type="ECO:0000256" key="7">
    <source>
        <dbReference type="ARBA" id="ARBA00047820"/>
    </source>
</evidence>
<reference evidence="9 10" key="1">
    <citation type="submission" date="2019-03" db="EMBL/GenBank/DDBJ databases">
        <title>Genomic Encyclopedia of Type Strains, Phase IV (KMG-IV): sequencing the most valuable type-strain genomes for metagenomic binning, comparative biology and taxonomic classification.</title>
        <authorList>
            <person name="Goeker M."/>
        </authorList>
    </citation>
    <scope>NUCLEOTIDE SEQUENCE [LARGE SCALE GENOMIC DNA]</scope>
    <source>
        <strain evidence="9 10">DSM 18577</strain>
    </source>
</reference>
<evidence type="ECO:0000256" key="4">
    <source>
        <dbReference type="ARBA" id="ARBA00022801"/>
    </source>
</evidence>
<dbReference type="PANTHER" id="PTHR12112:SF22">
    <property type="entry name" value="MANGANESE-DEPENDENT INORGANIC PYROPHOSPHATASE-RELATED"/>
    <property type="match status" value="1"/>
</dbReference>
<dbReference type="InterPro" id="IPR001667">
    <property type="entry name" value="DDH_dom"/>
</dbReference>
<dbReference type="GO" id="GO:0005737">
    <property type="term" value="C:cytoplasm"/>
    <property type="evidence" value="ECO:0007669"/>
    <property type="project" value="InterPro"/>
</dbReference>
<dbReference type="Gene3D" id="3.90.1640.10">
    <property type="entry name" value="inorganic pyrophosphatase (n-terminal core)"/>
    <property type="match status" value="1"/>
</dbReference>
<dbReference type="OrthoDB" id="9766150at2"/>
<proteinExistence type="predicted"/>
<evidence type="ECO:0000256" key="6">
    <source>
        <dbReference type="ARBA" id="ARBA00032535"/>
    </source>
</evidence>